<sequence length="4381" mass="476006">MYRASALSLYRAWESFNEARSADDAEERETRLDKFLALLHHYRWKGNLCLFELEKICPAMNAGACNVLARELLTDIHQLCRNLAEQSSSSPGGSASVSSGTVSGPQDRRVPGSGDGDGDDGGGNGDGDEDEEEEEEEVVEDDEEEERRQEQRRRRRESGHVTALADYLLAGRGFTLLLTLDSLLNQELACREDLLNLLLSLLPLLWKIPVREEQARAYHLPPLGENLFSAGSSQASSQPQPSPSRKGTAFPLLGRYNCSGGSAGRKHRRHRKGGPGHEARDKAQAPHASTDSELSSSERPTAAATLLANWRQVAPNRSLASTGLFTSEDFSPPKPGGSYPLPLGESLERFGCGGAAMEEQATRLADVEAHVQPSIETEVQRLPVCELDVVNANDPSGLALGLGRDAHVADGTPFELCRVLLSLLGKLCEAELASATRGQASVCTVLPSLLRFLSALGGGDRNLETGVMAAGWTGETVAFVQRMLLHAVLRLLTATNAALHGEADGMPDTLRSAALDLLNAAHLAKLGLERPRAEPFAPRLKRTLKEVQQQEEEEKLALYKCLEPQDDSKSRYHWLLLLPELIHATLQLMLRYVQAAGSNPFLLNQAVDLIQEFVKQQGFDLLQESLVDLEALVSSVATQQQQRQHHLLLPSPSLPMGALEVRDARVYIRILVDDITEVISALKKARVEQVNPAGGHRKRHHHQPFHHRACPQPSCPQEHHHSDLCGLPMCAFTPSRMPLNPFEEQDNEGREDAASLGATGKTTDGLCCVAVFSARCLAMLESVQTSEIALRVLSGTSGAGVCCCLDLHSALSPILRSLWSPVGAGSKAYQQYALAVLGKLLLDQLGGNHQGNVDGKPKPSTVCQICESADDDGSGLDSAAQSGGSSPSSAHAVNRPRRWEALAAYRGPVLGEAGPGAALLVARHLCHLARRGGPELRRQLYVHVLSPAIRQGVEATQHARQLGLGGEAAAGGCVHACHLHARCPSPQLIRKCLEAVPVLLQHRSLLELFLVSDGLSQVTELLFLEEVRPAALAVFHTLILALEGQGPEEAEGPEPVQRSEALQRDAANSAHLAPDSPQSGEAGAGSRRRLSRLCAGLRDGHVTPMRRKKSHGDGSPEFHHNNHHHHQHHHNQHHHQQRAADLFLCVTLLSVTRDEGGEDSTDRDSEDTSGYDSTPCVCVGERYGASSLPRLSPDCAALPTSDGEVRLAADVWASCRRLCQASLAFRGRLARSGALQVCRRLAAIIIKDLSPSPGAPRHDGLAGRRPKAAPAAEDNDAGASAALPRTQSNTSSDFSSTEQLTTEVHVAAAALSESSETITQQEPADGEQTLDAEGCDGSSQRPPDDNGDDADAPDAEVTPTSEAGDGWPASCRSSSIGTSKSESVGQRLDGHAARAADGHVAPDVKREATSNNEEGRWCACETERTDRPDRPELVKIRLLEALLAVCLHGCTLTGGQQRDNDLPGQGFSTKDLLKELWGLLAESGLLATELARPLCEALLRVALTGGPPDDVLLDFDDKKRADEELFPLDGEWSADPFDDPEEVKGMQPEHSPGGGCSGEEGGYEADSESNPDDNTEEGSKDESAPRLAPGPAFPLGMDGGPAACASPQPLPGQLAYPELCVLVLKLLAAVPLELPVATRVFRTLLEIARGGEQNRAALYQQGVVKTLLIGFTALLGQADPAMRECQTALVDLLVAMTTSHMSSEELTLLLRLFSEQRPPTELLLSGLSQVVQANTQAVPSHFLSFPTAQGGGAALHAMARVATAGVKARAASPVQRAFQEFLRCTRPDPSRKEDGGGGAAPRGPASPWVVSSVRLALPAEHQAWGQQHTGRPAGFSASLWLRVGWGPGGEDSGAAAAGGAGERVRRSKKNRLLVFRDSSIDSPEGERVVVIDYPNPHKAGDRMVDEGLLHLLSFGSRSLMLQVWAEPDAGLLTFRVVVDAGDGKKVDLLAQAETAEDVLALGQWQHLALSYQQRPEGKRNAHGRLAVWIDGCRVSEMALDFVVPPARKPTSPADAQRLYCLLGHSVGSQEEAERLLGSWSLGNLMVFYDAILTPEFAFHLFACGPDTRSILPCKQRSPAPVYSKYVTLAMLEGGNLKDLLACSSEFNVSPLVMNLCLTYCPSHPTRYTVYDFPASAQSRVPGRAPPPVKAPSPRDIKLVPDGPEVLRAPQPSSHRGLQSSVYKIGGTSAFIFLFARVVELSESEATQAKALEVALSLARRHQKRVQEMSDCHGYAMIYEVLTKKRCLVGFHTLKVLLEACCDGVVLRWSRERSRFELERESDAVIQDVELLSSILLAWNVWMRAPAGVWETLLTALEILIRPNHPAQMFNIQQLLRAKVVDQLLLTCQVLQENRSEGSASLPLAVSHSFVKIIGEVLGSPPDAALLASVCRFLLAVHPPDATYVCHASVGFYFTLRANGRALDERISAISALRRDQAQSSTPLMSPATAPGTTFPFHPATIPPASRGSARDSVDLVDAQPDVGRVQPASSGGGGGSPRLRRQRAMRQREASLDELREVSEHESDTPSAAVLRESRSTRARARRASGGGGGGGGGIVNPGGAARPKAGADPGPTIERGGDASLPSDRAVLRGTVEESSPDRDSVRVACSAAGVDQSAGPAATGLDNCAAGGSSAGRECHSEILKRKCGVGRRVADTESSLSPSSSSSSNVSEHVRGPFATADAFAAARQRSRHEHQPVGEAAGPAPDVRVYRRSNTNEFSAEGTVDESSGGPSEQEGMGEQTVSDGSRVPRLQRMMSRHWDLGLAFPGSGAGLGSSKGMWKSSTSLGEWDTVSGATTASGSNLSLGSPTQHCSVPEDGLMLVCCGLYHLLQGVLLNLPDSMLPLVTEQLLTAETLLVLANHRSPLQRLAVVKLLDVYFQRVSDDQKAAFVKMHGLYLLANQLHQRAATHGLAEALLSMLLACPSALDEELELQAVRECPSFQRRWGVPLLALAESSLHDTPLAHNLLCALLQLFGACTRLADVLLDSGLLSTLCNIVALLTGIAEGGLAQWECRLLLGDVQQLLVAATIHACSTGGGQYLRLLDDLVVLLNCLQGSANPRTQGVAVALQFRVLQAAVDLVRSVADTESQAMTSSFVLPSAPHHALQQKRRSIAGTSVVRDSIIPRQPRQRLAPFAFPTGSPPLGRPDASLLCTLGHDAGAGASMAPQSDTLLLMRMRSVASDELSRLVQRRMSQDNSLRAPEAELIQRLQRVTVMAVNRILFQDPVHDEIEFADLPMTPSAGQPPSIHCGSPLSDEEDRAEWPMAVSTRLAFQRQIFHMMLDGLKISVECGKSNAPRQQWRRILWACRETFRAQLGRLLVHVLSPLRSPTERRLGLEVVAEPNCKEILRETLSSPPQARHGPKLALYVSELLREQAREGRTLGRKEQRAAEVLLNLLRQCGYKSVPPGAPPKDDVVEAVREEREKFQKEEESNREAWVRRMTTNGQALLGRIETRARSVSRVAAEVTQRVAGRQGLERKKVIAHIREAYKAELSAQRCWQTLFRQLTHERVVWFFPVACPSSWQLDPTEGPNRERRRLQRCHITIPNKYLLKDRWTSAADAIKLPLSFLFDDKSSSSGSSAVKDKATSEPTKFTRRCISVVPSRETPGELLLGETGMHFVEDSTGDATETPSCVGEAEALSFSWTYEDIKEVHLRWWQLRDNALEVFLTNGRTLLLTFDSTKVRDQVYQTILSSDLPNLLEYGNLSALTQLWCAGQITNFEYLTHLNKHAGRSFNDLMQYPVFPFVLRDYASETLDLADPRVYRNLVKPIAVQCKEKEDRYINNYKWLEEEYRKGGREDDPMPPVQPYHYGSHYSNSGTVLHFLVRLPPFTKMFLAYQDQSFDIPDRTFHSMATTWRLSSYESTTDVKELVPEFFYLPEFLANREGFDFGLRQNGDRVNHVTLPLWARGDPRLFVLLQRQALESENVSLSLCHWIDLVFGHKQKGKAAVQAINVFHPATYFGMDVSAVEDPVQRRALETMIKTYGQTPRQLFSSQHPARGAPRSPVEADITSAMGMLVQLAFRETREITRDHARETVAPSPLPWIKGLRWGEYVGSPSCPDPMVCFSQPHPGQRFGSLLALPTRVVCGLAPNFCLMMTYSKEQGVRSMHNTDIHWSAILSWGYADNILRLKSKQTEPPVSFIQCDAADQVSSCAWVPDGCQLFTGNQEGVVTAYVTRFSAATPSELEVESCVHLYGHTDAVALLHVCKPYSVLVSASIDGTCIIWDLNRLCYVQSLTGHKSPVMAVSASETTGDIATACSSVGGGSDLRLWTVNGDLIGHVHSPEMVRSLAFSNQPEGTSVNVIAGGLETGVVRLWSTWDLKPVREIAYPKSGLAVISLTFSCDGLHLFTVDSEGKVVAWCRRDHARSKPPLFYSFLGSFSA</sequence>
<dbReference type="CDD" id="cd01201">
    <property type="entry name" value="PH_BEACH"/>
    <property type="match status" value="1"/>
</dbReference>
<organism evidence="7 8">
    <name type="scientific">Petromyzon marinus</name>
    <name type="common">Sea lamprey</name>
    <dbReference type="NCBI Taxonomy" id="7757"/>
    <lineage>
        <taxon>Eukaryota</taxon>
        <taxon>Metazoa</taxon>
        <taxon>Chordata</taxon>
        <taxon>Craniata</taxon>
        <taxon>Vertebrata</taxon>
        <taxon>Cyclostomata</taxon>
        <taxon>Hyperoartia</taxon>
        <taxon>Petromyzontiformes</taxon>
        <taxon>Petromyzontidae</taxon>
        <taxon>Petromyzon</taxon>
    </lineage>
</organism>
<dbReference type="Pfam" id="PF02138">
    <property type="entry name" value="Beach"/>
    <property type="match status" value="1"/>
</dbReference>
<name>A0AAJ7STJ9_PETMA</name>
<dbReference type="PROSITE" id="PS50082">
    <property type="entry name" value="WD_REPEATS_2"/>
    <property type="match status" value="1"/>
</dbReference>
<dbReference type="InterPro" id="IPR019775">
    <property type="entry name" value="WD40_repeat_CS"/>
</dbReference>
<dbReference type="PANTHER" id="PTHR13743">
    <property type="entry name" value="BEIGE/BEACH-RELATED"/>
    <property type="match status" value="1"/>
</dbReference>
<feature type="compositionally biased region" description="Low complexity" evidence="4">
    <location>
        <begin position="87"/>
        <end position="105"/>
    </location>
</feature>
<evidence type="ECO:0000313" key="8">
    <source>
        <dbReference type="RefSeq" id="XP_032804257.1"/>
    </source>
</evidence>
<reference evidence="8" key="1">
    <citation type="submission" date="2025-08" db="UniProtKB">
        <authorList>
            <consortium name="RefSeq"/>
        </authorList>
    </citation>
    <scope>IDENTIFICATION</scope>
    <source>
        <tissue evidence="8">Sperm</tissue>
    </source>
</reference>
<feature type="compositionally biased region" description="Low complexity" evidence="4">
    <location>
        <begin position="875"/>
        <end position="892"/>
    </location>
</feature>
<protein>
    <submittedName>
        <fullName evidence="8">Lysosomal-trafficking regulator isoform X1</fullName>
    </submittedName>
</protein>
<feature type="compositionally biased region" description="Polar residues" evidence="4">
    <location>
        <begin position="1312"/>
        <end position="1322"/>
    </location>
</feature>
<dbReference type="PROSITE" id="PS00678">
    <property type="entry name" value="WD_REPEATS_1"/>
    <property type="match status" value="1"/>
</dbReference>
<dbReference type="Proteomes" id="UP001318040">
    <property type="component" value="Chromosome 6"/>
</dbReference>
<feature type="compositionally biased region" description="Basic and acidic residues" evidence="4">
    <location>
        <begin position="2506"/>
        <end position="2524"/>
    </location>
</feature>
<feature type="region of interest" description="Disordered" evidence="4">
    <location>
        <begin position="1526"/>
        <end position="1600"/>
    </location>
</feature>
<evidence type="ECO:0000256" key="2">
    <source>
        <dbReference type="ARBA" id="ARBA00022737"/>
    </source>
</evidence>
<feature type="region of interest" description="Disordered" evidence="4">
    <location>
        <begin position="1784"/>
        <end position="1806"/>
    </location>
</feature>
<evidence type="ECO:0000256" key="4">
    <source>
        <dbReference type="SAM" id="MobiDB-lite"/>
    </source>
</evidence>
<feature type="compositionally biased region" description="Gly residues" evidence="4">
    <location>
        <begin position="2545"/>
        <end position="2557"/>
    </location>
</feature>
<feature type="compositionally biased region" description="Acidic residues" evidence="4">
    <location>
        <begin position="1324"/>
        <end position="1334"/>
    </location>
</feature>
<feature type="compositionally biased region" description="Polar residues" evidence="4">
    <location>
        <begin position="287"/>
        <end position="299"/>
    </location>
</feature>
<dbReference type="InterPro" id="IPR050865">
    <property type="entry name" value="BEACH_Domain"/>
</dbReference>
<feature type="compositionally biased region" description="Acidic residues" evidence="4">
    <location>
        <begin position="116"/>
        <end position="145"/>
    </location>
</feature>
<dbReference type="InterPro" id="IPR000409">
    <property type="entry name" value="BEACH_dom"/>
</dbReference>
<feature type="compositionally biased region" description="Basic residues" evidence="4">
    <location>
        <begin position="1121"/>
        <end position="1137"/>
    </location>
</feature>
<dbReference type="PROSITE" id="PS50294">
    <property type="entry name" value="WD_REPEATS_REGION"/>
    <property type="match status" value="1"/>
</dbReference>
<dbReference type="InterPro" id="IPR036322">
    <property type="entry name" value="WD40_repeat_dom_sf"/>
</dbReference>
<feature type="region of interest" description="Disordered" evidence="4">
    <location>
        <begin position="2433"/>
        <end position="2585"/>
    </location>
</feature>
<feature type="domain" description="BEACH-type PH" evidence="6">
    <location>
        <begin position="3585"/>
        <end position="3691"/>
    </location>
</feature>
<accession>A0AAJ7STJ9</accession>
<dbReference type="SUPFAM" id="SSF50978">
    <property type="entry name" value="WD40 repeat-like"/>
    <property type="match status" value="1"/>
</dbReference>
<proteinExistence type="predicted"/>
<dbReference type="RefSeq" id="XP_032804257.1">
    <property type="nucleotide sequence ID" value="XM_032948366.1"/>
</dbReference>
<feature type="repeat" description="WD" evidence="3">
    <location>
        <begin position="4193"/>
        <end position="4227"/>
    </location>
</feature>
<dbReference type="InterPro" id="IPR036372">
    <property type="entry name" value="BEACH_dom_sf"/>
</dbReference>
<evidence type="ECO:0000256" key="3">
    <source>
        <dbReference type="PROSITE-ProRule" id="PRU00221"/>
    </source>
</evidence>
<dbReference type="FunFam" id="1.10.1540.10:FF:000001">
    <property type="entry name" value="neurobeachin isoform X1"/>
    <property type="match status" value="1"/>
</dbReference>
<feature type="compositionally biased region" description="Acidic residues" evidence="4">
    <location>
        <begin position="1345"/>
        <end position="1354"/>
    </location>
</feature>
<gene>
    <name evidence="8" type="primary">LYST</name>
</gene>
<feature type="compositionally biased region" description="Polar residues" evidence="4">
    <location>
        <begin position="1371"/>
        <end position="1384"/>
    </location>
</feature>
<dbReference type="PANTHER" id="PTHR13743:SF86">
    <property type="entry name" value="LYSOSOMAL-TRAFFICKING REGULATOR"/>
    <property type="match status" value="1"/>
</dbReference>
<keyword evidence="2" id="KW-0677">Repeat</keyword>
<feature type="compositionally biased region" description="Low complexity" evidence="4">
    <location>
        <begin position="2677"/>
        <end position="2686"/>
    </location>
</feature>
<dbReference type="SUPFAM" id="SSF50729">
    <property type="entry name" value="PH domain-like"/>
    <property type="match status" value="1"/>
</dbReference>
<dbReference type="CTD" id="1130"/>
<feature type="region of interest" description="Disordered" evidence="4">
    <location>
        <begin position="1100"/>
        <end position="1137"/>
    </location>
</feature>
<feature type="domain" description="BEACH" evidence="5">
    <location>
        <begin position="3696"/>
        <end position="3998"/>
    </location>
</feature>
<dbReference type="PROSITE" id="PS51783">
    <property type="entry name" value="PH_BEACH"/>
    <property type="match status" value="1"/>
</dbReference>
<feature type="compositionally biased region" description="Low complexity" evidence="4">
    <location>
        <begin position="229"/>
        <end position="239"/>
    </location>
</feature>
<dbReference type="SMART" id="SM00320">
    <property type="entry name" value="WD40"/>
    <property type="match status" value="4"/>
</dbReference>
<dbReference type="Pfam" id="PF14844">
    <property type="entry name" value="PH_BEACH"/>
    <property type="match status" value="1"/>
</dbReference>
<feature type="compositionally biased region" description="Acidic residues" evidence="4">
    <location>
        <begin position="1561"/>
        <end position="1576"/>
    </location>
</feature>
<feature type="region of interest" description="Disordered" evidence="4">
    <location>
        <begin position="1312"/>
        <end position="1411"/>
    </location>
</feature>
<feature type="compositionally biased region" description="Basic residues" evidence="4">
    <location>
        <begin position="264"/>
        <end position="274"/>
    </location>
</feature>
<dbReference type="PROSITE" id="PS50197">
    <property type="entry name" value="BEACH"/>
    <property type="match status" value="1"/>
</dbReference>
<dbReference type="CDD" id="cd06071">
    <property type="entry name" value="Beach"/>
    <property type="match status" value="1"/>
</dbReference>
<feature type="region of interest" description="Disordered" evidence="4">
    <location>
        <begin position="1249"/>
        <end position="1300"/>
    </location>
</feature>
<evidence type="ECO:0000313" key="7">
    <source>
        <dbReference type="Proteomes" id="UP001318040"/>
    </source>
</evidence>
<dbReference type="Gene3D" id="2.130.10.10">
    <property type="entry name" value="YVTN repeat-like/Quinoprotein amine dehydrogenase"/>
    <property type="match status" value="1"/>
</dbReference>
<dbReference type="SMART" id="SM01026">
    <property type="entry name" value="Beach"/>
    <property type="match status" value="1"/>
</dbReference>
<dbReference type="InterPro" id="IPR001680">
    <property type="entry name" value="WD40_rpt"/>
</dbReference>
<feature type="region of interest" description="Disordered" evidence="4">
    <location>
        <begin position="229"/>
        <end position="300"/>
    </location>
</feature>
<dbReference type="InterPro" id="IPR011993">
    <property type="entry name" value="PH-like_dom_sf"/>
</dbReference>
<dbReference type="Gene3D" id="1.10.1540.10">
    <property type="entry name" value="BEACH domain"/>
    <property type="match status" value="1"/>
</dbReference>
<dbReference type="InterPro" id="IPR015943">
    <property type="entry name" value="WD40/YVTN_repeat-like_dom_sf"/>
</dbReference>
<dbReference type="KEGG" id="pmrn:116939665"/>
<dbReference type="Pfam" id="PF00400">
    <property type="entry name" value="WD40"/>
    <property type="match status" value="1"/>
</dbReference>
<dbReference type="Gene3D" id="2.30.29.30">
    <property type="entry name" value="Pleckstrin-homology domain (PH domain)/Phosphotyrosine-binding domain (PTB)"/>
    <property type="match status" value="1"/>
</dbReference>
<feature type="compositionally biased region" description="Basic and acidic residues" evidence="4">
    <location>
        <begin position="1111"/>
        <end position="1120"/>
    </location>
</feature>
<dbReference type="FunFam" id="2.130.10.10:FF:000292">
    <property type="entry name" value="Lysosomal trafficking regulator"/>
    <property type="match status" value="1"/>
</dbReference>
<dbReference type="SUPFAM" id="SSF81837">
    <property type="entry name" value="BEACH domain"/>
    <property type="match status" value="1"/>
</dbReference>
<feature type="compositionally biased region" description="Low complexity" evidence="4">
    <location>
        <begin position="2657"/>
        <end position="2670"/>
    </location>
</feature>
<feature type="compositionally biased region" description="Basic and acidic residues" evidence="4">
    <location>
        <begin position="1784"/>
        <end position="1795"/>
    </location>
</feature>
<feature type="region of interest" description="Disordered" evidence="4">
    <location>
        <begin position="2648"/>
        <end position="2748"/>
    </location>
</feature>
<feature type="region of interest" description="Disordered" evidence="4">
    <location>
        <begin position="85"/>
        <end position="160"/>
    </location>
</feature>
<keyword evidence="1 3" id="KW-0853">WD repeat</keyword>
<evidence type="ECO:0000259" key="6">
    <source>
        <dbReference type="PROSITE" id="PS51783"/>
    </source>
</evidence>
<evidence type="ECO:0000259" key="5">
    <source>
        <dbReference type="PROSITE" id="PS50197"/>
    </source>
</evidence>
<feature type="compositionally biased region" description="Low complexity" evidence="4">
    <location>
        <begin position="1268"/>
        <end position="1282"/>
    </location>
</feature>
<feature type="compositionally biased region" description="Basic and acidic residues" evidence="4">
    <location>
        <begin position="275"/>
        <end position="284"/>
    </location>
</feature>
<feature type="region of interest" description="Disordered" evidence="4">
    <location>
        <begin position="873"/>
        <end position="893"/>
    </location>
</feature>
<feature type="compositionally biased region" description="Basic and acidic residues" evidence="4">
    <location>
        <begin position="1388"/>
        <end position="1411"/>
    </location>
</feature>
<keyword evidence="7" id="KW-1185">Reference proteome</keyword>
<feature type="region of interest" description="Disordered" evidence="4">
    <location>
        <begin position="1047"/>
        <end position="1088"/>
    </location>
</feature>
<feature type="compositionally biased region" description="Polar residues" evidence="4">
    <location>
        <begin position="1285"/>
        <end position="1300"/>
    </location>
</feature>
<evidence type="ECO:0000256" key="1">
    <source>
        <dbReference type="ARBA" id="ARBA00022574"/>
    </source>
</evidence>
<dbReference type="InterPro" id="IPR023362">
    <property type="entry name" value="PH-BEACH_dom"/>
</dbReference>